<feature type="transmembrane region" description="Helical" evidence="1">
    <location>
        <begin position="64"/>
        <end position="89"/>
    </location>
</feature>
<dbReference type="EMBL" id="JAWDJX010000030">
    <property type="protein sequence ID" value="KAK3050711.1"/>
    <property type="molecule type" value="Genomic_DNA"/>
</dbReference>
<gene>
    <name evidence="2" type="ORF">LTR09_008077</name>
</gene>
<sequence>MATTDSKDVFSDHSLDASHIEKGATGGVTDPAWIDHRDNDDRAVEAMGRTADKFDRSYWLSVNFLGTLFAIGMAFMGGIGGFGLIAPVLGEINAEIGPSPNINWCVLCGVATSTSSTPHV</sequence>
<dbReference type="AlphaFoldDB" id="A0AAJ0DBE3"/>
<name>A0AAJ0DBE3_9PEZI</name>
<comment type="caution">
    <text evidence="2">The sequence shown here is derived from an EMBL/GenBank/DDBJ whole genome shotgun (WGS) entry which is preliminary data.</text>
</comment>
<keyword evidence="1" id="KW-0812">Transmembrane</keyword>
<keyword evidence="3" id="KW-1185">Reference proteome</keyword>
<keyword evidence="1" id="KW-1133">Transmembrane helix</keyword>
<accession>A0AAJ0DBE3</accession>
<protein>
    <submittedName>
        <fullName evidence="2">Uncharacterized protein</fullName>
    </submittedName>
</protein>
<evidence type="ECO:0000313" key="2">
    <source>
        <dbReference type="EMBL" id="KAK3050711.1"/>
    </source>
</evidence>
<dbReference type="Proteomes" id="UP001271007">
    <property type="component" value="Unassembled WGS sequence"/>
</dbReference>
<keyword evidence="1" id="KW-0472">Membrane</keyword>
<evidence type="ECO:0000256" key="1">
    <source>
        <dbReference type="SAM" id="Phobius"/>
    </source>
</evidence>
<evidence type="ECO:0000313" key="3">
    <source>
        <dbReference type="Proteomes" id="UP001271007"/>
    </source>
</evidence>
<proteinExistence type="predicted"/>
<organism evidence="2 3">
    <name type="scientific">Extremus antarcticus</name>
    <dbReference type="NCBI Taxonomy" id="702011"/>
    <lineage>
        <taxon>Eukaryota</taxon>
        <taxon>Fungi</taxon>
        <taxon>Dikarya</taxon>
        <taxon>Ascomycota</taxon>
        <taxon>Pezizomycotina</taxon>
        <taxon>Dothideomycetes</taxon>
        <taxon>Dothideomycetidae</taxon>
        <taxon>Mycosphaerellales</taxon>
        <taxon>Extremaceae</taxon>
        <taxon>Extremus</taxon>
    </lineage>
</organism>
<reference evidence="2" key="1">
    <citation type="submission" date="2023-04" db="EMBL/GenBank/DDBJ databases">
        <title>Black Yeasts Isolated from many extreme environments.</title>
        <authorList>
            <person name="Coleine C."/>
            <person name="Stajich J.E."/>
            <person name="Selbmann L."/>
        </authorList>
    </citation>
    <scope>NUCLEOTIDE SEQUENCE</scope>
    <source>
        <strain evidence="2">CCFEE 5312</strain>
    </source>
</reference>